<evidence type="ECO:0000256" key="1">
    <source>
        <dbReference type="ARBA" id="ARBA00004141"/>
    </source>
</evidence>
<reference evidence="8 9" key="1">
    <citation type="submission" date="2019-09" db="EMBL/GenBank/DDBJ databases">
        <authorList>
            <person name="Chen X.-Y."/>
        </authorList>
    </citation>
    <scope>NUCLEOTIDE SEQUENCE [LARGE SCALE GENOMIC DNA]</scope>
    <source>
        <strain evidence="8 9">NY5</strain>
    </source>
</reference>
<evidence type="ECO:0000256" key="2">
    <source>
        <dbReference type="ARBA" id="ARBA00009694"/>
    </source>
</evidence>
<evidence type="ECO:0000256" key="3">
    <source>
        <dbReference type="ARBA" id="ARBA00022692"/>
    </source>
</evidence>
<comment type="similarity">
    <text evidence="2">Belongs to the UPF0382 family.</text>
</comment>
<dbReference type="EMBL" id="VTUX01000005">
    <property type="protein sequence ID" value="KAA1190437.1"/>
    <property type="molecule type" value="Genomic_DNA"/>
</dbReference>
<keyword evidence="3 6" id="KW-0812">Transmembrane</keyword>
<evidence type="ECO:0000256" key="7">
    <source>
        <dbReference type="SAM" id="SignalP"/>
    </source>
</evidence>
<feature type="transmembrane region" description="Helical" evidence="6">
    <location>
        <begin position="73"/>
        <end position="91"/>
    </location>
</feature>
<evidence type="ECO:0000313" key="9">
    <source>
        <dbReference type="Proteomes" id="UP000323708"/>
    </source>
</evidence>
<comment type="caution">
    <text evidence="8">The sequence shown here is derived from an EMBL/GenBank/DDBJ whole genome shotgun (WGS) entry which is preliminary data.</text>
</comment>
<keyword evidence="9" id="KW-1185">Reference proteome</keyword>
<proteinExistence type="inferred from homology"/>
<evidence type="ECO:0000256" key="5">
    <source>
        <dbReference type="ARBA" id="ARBA00023136"/>
    </source>
</evidence>
<dbReference type="Proteomes" id="UP000323708">
    <property type="component" value="Unassembled WGS sequence"/>
</dbReference>
<evidence type="ECO:0000256" key="4">
    <source>
        <dbReference type="ARBA" id="ARBA00022989"/>
    </source>
</evidence>
<dbReference type="RefSeq" id="WP_149611593.1">
    <property type="nucleotide sequence ID" value="NZ_VTUX01000005.1"/>
</dbReference>
<dbReference type="PANTHER" id="PTHR43461:SF1">
    <property type="entry name" value="TRANSMEMBRANE PROTEIN 256"/>
    <property type="match status" value="1"/>
</dbReference>
<organism evidence="8 9">
    <name type="scientific">Pseudohalioglobus sediminis</name>
    <dbReference type="NCBI Taxonomy" id="2606449"/>
    <lineage>
        <taxon>Bacteria</taxon>
        <taxon>Pseudomonadati</taxon>
        <taxon>Pseudomonadota</taxon>
        <taxon>Gammaproteobacteria</taxon>
        <taxon>Cellvibrionales</taxon>
        <taxon>Halieaceae</taxon>
        <taxon>Pseudohalioglobus</taxon>
    </lineage>
</organism>
<feature type="chain" id="PRO_5022809543" evidence="7">
    <location>
        <begin position="27"/>
        <end position="125"/>
    </location>
</feature>
<keyword evidence="5 6" id="KW-0472">Membrane</keyword>
<comment type="subcellular location">
    <subcellularLocation>
        <location evidence="1">Membrane</location>
        <topology evidence="1">Multi-pass membrane protein</topology>
    </subcellularLocation>
</comment>
<accession>A0A5B0WVD4</accession>
<feature type="transmembrane region" description="Helical" evidence="6">
    <location>
        <begin position="42"/>
        <end position="61"/>
    </location>
</feature>
<feature type="transmembrane region" description="Helical" evidence="6">
    <location>
        <begin position="97"/>
        <end position="121"/>
    </location>
</feature>
<sequence>MAKLFITLASLSGMFAVAFGAFGAHALRGKLDDYLTGVFETAVQYHFYHSLALLAVGIIALSQPQTVMLKSAGWLFFMGILIFSGSLYLLALTDTRWLGAVTPIGGLSFIAGWACLAAVGWKLLA</sequence>
<name>A0A5B0WVD4_9GAMM</name>
<evidence type="ECO:0000256" key="6">
    <source>
        <dbReference type="SAM" id="Phobius"/>
    </source>
</evidence>
<dbReference type="GO" id="GO:0005886">
    <property type="term" value="C:plasma membrane"/>
    <property type="evidence" value="ECO:0007669"/>
    <property type="project" value="TreeGrafter"/>
</dbReference>
<keyword evidence="4 6" id="KW-1133">Transmembrane helix</keyword>
<protein>
    <submittedName>
        <fullName evidence="8">DUF423 domain-containing protein</fullName>
    </submittedName>
</protein>
<dbReference type="Pfam" id="PF04241">
    <property type="entry name" value="DUF423"/>
    <property type="match status" value="1"/>
</dbReference>
<dbReference type="AlphaFoldDB" id="A0A5B0WVD4"/>
<evidence type="ECO:0000313" key="8">
    <source>
        <dbReference type="EMBL" id="KAA1190437.1"/>
    </source>
</evidence>
<keyword evidence="7" id="KW-0732">Signal</keyword>
<dbReference type="PANTHER" id="PTHR43461">
    <property type="entry name" value="TRANSMEMBRANE PROTEIN 256"/>
    <property type="match status" value="1"/>
</dbReference>
<gene>
    <name evidence="8" type="ORF">F0M18_11515</name>
</gene>
<feature type="signal peptide" evidence="7">
    <location>
        <begin position="1"/>
        <end position="26"/>
    </location>
</feature>
<dbReference type="InterPro" id="IPR006696">
    <property type="entry name" value="DUF423"/>
</dbReference>